<dbReference type="InterPro" id="IPR002616">
    <property type="entry name" value="tRNA_ribo_trans-like"/>
</dbReference>
<proteinExistence type="predicted"/>
<feature type="compositionally biased region" description="Basic residues" evidence="1">
    <location>
        <begin position="59"/>
        <end position="68"/>
    </location>
</feature>
<name>A0A7S3QJI0_9STRA</name>
<dbReference type="Pfam" id="PF01702">
    <property type="entry name" value="TGT"/>
    <property type="match status" value="1"/>
</dbReference>
<dbReference type="EMBL" id="HBIO01030830">
    <property type="protein sequence ID" value="CAE0478771.1"/>
    <property type="molecule type" value="Transcribed_RNA"/>
</dbReference>
<gene>
    <name evidence="3" type="ORF">CDEB00056_LOCUS23624</name>
</gene>
<evidence type="ECO:0000313" key="3">
    <source>
        <dbReference type="EMBL" id="CAE0478771.1"/>
    </source>
</evidence>
<feature type="region of interest" description="Disordered" evidence="1">
    <location>
        <begin position="56"/>
        <end position="94"/>
    </location>
</feature>
<feature type="domain" description="tRNA-guanine(15) transglycosylase-like" evidence="2">
    <location>
        <begin position="155"/>
        <end position="419"/>
    </location>
</feature>
<dbReference type="Gene3D" id="3.20.20.105">
    <property type="entry name" value="Queuine tRNA-ribosyltransferase-like"/>
    <property type="match status" value="1"/>
</dbReference>
<dbReference type="InterPro" id="IPR036511">
    <property type="entry name" value="TGT-like_sf"/>
</dbReference>
<reference evidence="3" key="1">
    <citation type="submission" date="2021-01" db="EMBL/GenBank/DDBJ databases">
        <authorList>
            <person name="Corre E."/>
            <person name="Pelletier E."/>
            <person name="Niang G."/>
            <person name="Scheremetjew M."/>
            <person name="Finn R."/>
            <person name="Kale V."/>
            <person name="Holt S."/>
            <person name="Cochrane G."/>
            <person name="Meng A."/>
            <person name="Brown T."/>
            <person name="Cohen L."/>
        </authorList>
    </citation>
    <scope>NUCLEOTIDE SEQUENCE</scope>
    <source>
        <strain evidence="3">MM31A-1</strain>
    </source>
</reference>
<organism evidence="3">
    <name type="scientific">Chaetoceros debilis</name>
    <dbReference type="NCBI Taxonomy" id="122233"/>
    <lineage>
        <taxon>Eukaryota</taxon>
        <taxon>Sar</taxon>
        <taxon>Stramenopiles</taxon>
        <taxon>Ochrophyta</taxon>
        <taxon>Bacillariophyta</taxon>
        <taxon>Coscinodiscophyceae</taxon>
        <taxon>Chaetocerotophycidae</taxon>
        <taxon>Chaetocerotales</taxon>
        <taxon>Chaetocerotaceae</taxon>
        <taxon>Chaetoceros</taxon>
    </lineage>
</organism>
<dbReference type="SUPFAM" id="SSF51713">
    <property type="entry name" value="tRNA-guanine transglycosylase"/>
    <property type="match status" value="1"/>
</dbReference>
<feature type="compositionally biased region" description="Polar residues" evidence="1">
    <location>
        <begin position="77"/>
        <end position="87"/>
    </location>
</feature>
<dbReference type="InterPro" id="IPR050852">
    <property type="entry name" value="Queuine_tRNA-ribosyltrfase"/>
</dbReference>
<protein>
    <recommendedName>
        <fullName evidence="2">tRNA-guanine(15) transglycosylase-like domain-containing protein</fullName>
    </recommendedName>
</protein>
<dbReference type="AlphaFoldDB" id="A0A7S3QJI0"/>
<dbReference type="NCBIfam" id="TIGR00449">
    <property type="entry name" value="tgt_general"/>
    <property type="match status" value="1"/>
</dbReference>
<evidence type="ECO:0000259" key="2">
    <source>
        <dbReference type="Pfam" id="PF01702"/>
    </source>
</evidence>
<accession>A0A7S3QJI0</accession>
<sequence>MVQGKKLELLLHAEDGSFPFLSEHLLKTYFNPKDEVIRNHLVLGIAVKDTCVVPSYKPKERKNPKRKRLSTEEDKTPTPQQNSSNLPGTKPNGYTFDSETIEKQTRLLSGYRTFALPTFDLVDDAAALFLKNCRKKNGEKQNTEEVVSPKALSASSTNDKLSLNTPNGMQHITPALYVQVVHKLQCPSMLVLHDQTHPEERKKRKNSCKERSKDWLNICLNTLGELEKRKLAVWAPLPCFDSEVSLKDSLEFLSKKQDQFEGIFIPGWHHIKTEEDRIKLTKECKQAFKSETKFGISSASTLDQILEAAKSGISTIGTAAPMGWAREFKAVAWSDLDSSESIFSKSSKLLDKNGCMDMSDEVYFRDASPILEGCNCLACKDNTFTRSYIHHLIKAKELLAEILIFAHNLHQILRLFQKLSDESALE</sequence>
<dbReference type="GO" id="GO:0006400">
    <property type="term" value="P:tRNA modification"/>
    <property type="evidence" value="ECO:0007669"/>
    <property type="project" value="InterPro"/>
</dbReference>
<dbReference type="PANTHER" id="PTHR46064:SF1">
    <property type="entry name" value="QUEUINE TRNA-RIBOSYLTRANSFERASE ACCESSORY SUBUNIT 2"/>
    <property type="match status" value="1"/>
</dbReference>
<evidence type="ECO:0000256" key="1">
    <source>
        <dbReference type="SAM" id="MobiDB-lite"/>
    </source>
</evidence>
<dbReference type="PANTHER" id="PTHR46064">
    <property type="entry name" value="QUEUINE TRNA-RIBOSYLTRANSFERASE ACCESSORY SUBUNIT 2"/>
    <property type="match status" value="1"/>
</dbReference>